<dbReference type="PANTHER" id="PTHR30203">
    <property type="entry name" value="OUTER MEMBRANE CATION EFFLUX PROTEIN"/>
    <property type="match status" value="1"/>
</dbReference>
<keyword evidence="2" id="KW-0449">Lipoprotein</keyword>
<accession>A0AAJ5BA22</accession>
<evidence type="ECO:0000256" key="2">
    <source>
        <dbReference type="RuleBase" id="RU362097"/>
    </source>
</evidence>
<comment type="similarity">
    <text evidence="1 2">Belongs to the outer membrane factor (OMF) (TC 1.B.17) family.</text>
</comment>
<protein>
    <submittedName>
        <fullName evidence="3">RND transporter</fullName>
    </submittedName>
</protein>
<evidence type="ECO:0000313" key="3">
    <source>
        <dbReference type="EMBL" id="AUT71902.1"/>
    </source>
</evidence>
<dbReference type="PROSITE" id="PS51257">
    <property type="entry name" value="PROKAR_LIPOPROTEIN"/>
    <property type="match status" value="1"/>
</dbReference>
<dbReference type="InterPro" id="IPR003423">
    <property type="entry name" value="OMP_efflux"/>
</dbReference>
<gene>
    <name evidence="3" type="ORF">C2L64_27095</name>
</gene>
<evidence type="ECO:0000313" key="4">
    <source>
        <dbReference type="Proteomes" id="UP000236649"/>
    </source>
</evidence>
<dbReference type="InterPro" id="IPR010131">
    <property type="entry name" value="MdtP/NodT-like"/>
</dbReference>
<sequence>MRGSAIPMRSVSALLLAGLGLGLGGCLLGPDYVRPTVPTPATFRFETTEVAEVANAMWWEQFKDPVLNDLIAAALADNKDVKIAAARVDQFLGQFVTTRSALFPQINAGFEASRQRVSVAGLPTLPAGVNPVFNEFQAPLSAAWEIDFFGKVRRQTESARASLLASEEGRRATILSLVASVASSYINLRDLDQQLSIAKATTESRAGSVKVFQARFAGGDVSQMELAQSESEYEASLATIPQIETQIAQQEDALSVLLGHNPGPILRGRELTELAVPPVPAGLPSDLLQRRPDLRQAEQNLIAANALIGAARALYFPTISLTGMFGTASGQFSKLFTGPARIWSYAGSLTVPIFTAGSISGQVSQAEAQQQQALFQYQQSIQVAFQEVDDALIALQKSREQLVVQGRQVDALRTYSRLARLRYEGGYTSYIEVLDAERSLFNAQLSYTQTNGLVFTSLIGLYKAMGGGWVVEAERMTGQVMQHGAAAPAAAQTATEQPQ</sequence>
<dbReference type="SUPFAM" id="SSF56954">
    <property type="entry name" value="Outer membrane efflux proteins (OEP)"/>
    <property type="match status" value="1"/>
</dbReference>
<reference evidence="3 4" key="1">
    <citation type="submission" date="2018-01" db="EMBL/GenBank/DDBJ databases">
        <title>Species boundaries and ecological features among Paraburkholderia terrae DSMZ17804T, P. hospita DSMZ17164T and P. caribensis DSMZ13236T.</title>
        <authorList>
            <person name="Pratama A.A."/>
        </authorList>
    </citation>
    <scope>NUCLEOTIDE SEQUENCE [LARGE SCALE GENOMIC DNA]</scope>
    <source>
        <strain evidence="3 4">DSM 17164</strain>
    </source>
</reference>
<keyword evidence="2" id="KW-1134">Transmembrane beta strand</keyword>
<dbReference type="Gene3D" id="1.20.1600.10">
    <property type="entry name" value="Outer membrane efflux proteins (OEP)"/>
    <property type="match status" value="1"/>
</dbReference>
<dbReference type="AlphaFoldDB" id="A0AAJ5BA22"/>
<dbReference type="EMBL" id="CP026106">
    <property type="protein sequence ID" value="AUT71902.1"/>
    <property type="molecule type" value="Genomic_DNA"/>
</dbReference>
<organism evidence="3 4">
    <name type="scientific">Paraburkholderia hospita</name>
    <dbReference type="NCBI Taxonomy" id="169430"/>
    <lineage>
        <taxon>Bacteria</taxon>
        <taxon>Pseudomonadati</taxon>
        <taxon>Pseudomonadota</taxon>
        <taxon>Betaproteobacteria</taxon>
        <taxon>Burkholderiales</taxon>
        <taxon>Burkholderiaceae</taxon>
        <taxon>Paraburkholderia</taxon>
    </lineage>
</organism>
<name>A0AAJ5BA22_9BURK</name>
<keyword evidence="2" id="KW-0812">Transmembrane</keyword>
<dbReference type="Proteomes" id="UP000236649">
    <property type="component" value="Chromosome 2"/>
</dbReference>
<dbReference type="GO" id="GO:0005886">
    <property type="term" value="C:plasma membrane"/>
    <property type="evidence" value="ECO:0007669"/>
    <property type="project" value="UniProtKB-SubCell"/>
</dbReference>
<evidence type="ECO:0000256" key="1">
    <source>
        <dbReference type="ARBA" id="ARBA00007613"/>
    </source>
</evidence>
<dbReference type="GeneID" id="55531979"/>
<dbReference type="Pfam" id="PF02321">
    <property type="entry name" value="OEP"/>
    <property type="match status" value="2"/>
</dbReference>
<dbReference type="RefSeq" id="WP_079482037.1">
    <property type="nucleotide sequence ID" value="NZ_CADFGJ010000057.1"/>
</dbReference>
<keyword evidence="2" id="KW-0564">Palmitate</keyword>
<dbReference type="Gene3D" id="2.20.200.10">
    <property type="entry name" value="Outer membrane efflux proteins (OEP)"/>
    <property type="match status" value="1"/>
</dbReference>
<comment type="subcellular location">
    <subcellularLocation>
        <location evidence="2">Cell membrane</location>
        <topology evidence="2">Lipid-anchor</topology>
    </subcellularLocation>
</comment>
<keyword evidence="2" id="KW-0472">Membrane</keyword>
<dbReference type="KEGG" id="phs:C2L64_27095"/>
<dbReference type="NCBIfam" id="TIGR01845">
    <property type="entry name" value="outer_NodT"/>
    <property type="match status" value="1"/>
</dbReference>
<proteinExistence type="inferred from homology"/>
<dbReference type="GO" id="GO:0015562">
    <property type="term" value="F:efflux transmembrane transporter activity"/>
    <property type="evidence" value="ECO:0007669"/>
    <property type="project" value="InterPro"/>
</dbReference>